<keyword evidence="2" id="KW-1185">Reference proteome</keyword>
<sequence>FGVDLQAYPTLERIERACLALPAFDAARPEHQPDAQ</sequence>
<reference evidence="1 2" key="1">
    <citation type="submission" date="2019-06" db="EMBL/GenBank/DDBJ databases">
        <title>Pantoea dispersa Assembly.</title>
        <authorList>
            <person name="Wang J."/>
        </authorList>
    </citation>
    <scope>NUCLEOTIDE SEQUENCE [LARGE SCALE GENOMIC DNA]</scope>
    <source>
        <strain evidence="2">bio</strain>
    </source>
</reference>
<name>A0ABY2ZR34_9GAMM</name>
<evidence type="ECO:0000313" key="2">
    <source>
        <dbReference type="Proteomes" id="UP000319715"/>
    </source>
</evidence>
<gene>
    <name evidence="1" type="ORF">FK492_24125</name>
</gene>
<dbReference type="InterPro" id="IPR036282">
    <property type="entry name" value="Glutathione-S-Trfase_C_sf"/>
</dbReference>
<evidence type="ECO:0000313" key="1">
    <source>
        <dbReference type="EMBL" id="TQC59769.1"/>
    </source>
</evidence>
<dbReference type="GO" id="GO:0016853">
    <property type="term" value="F:isomerase activity"/>
    <property type="evidence" value="ECO:0007669"/>
    <property type="project" value="UniProtKB-KW"/>
</dbReference>
<dbReference type="SUPFAM" id="SSF47616">
    <property type="entry name" value="GST C-terminal domain-like"/>
    <property type="match status" value="1"/>
</dbReference>
<comment type="caution">
    <text evidence="1">The sequence shown here is derived from an EMBL/GenBank/DDBJ whole genome shotgun (WGS) entry which is preliminary data.</text>
</comment>
<feature type="non-terminal residue" evidence="1">
    <location>
        <position position="1"/>
    </location>
</feature>
<dbReference type="Gene3D" id="1.20.1050.10">
    <property type="match status" value="1"/>
</dbReference>
<dbReference type="Proteomes" id="UP000319715">
    <property type="component" value="Unassembled WGS sequence"/>
</dbReference>
<organism evidence="1 2">
    <name type="scientific">Pantoea dispersa</name>
    <dbReference type="NCBI Taxonomy" id="59814"/>
    <lineage>
        <taxon>Bacteria</taxon>
        <taxon>Pseudomonadati</taxon>
        <taxon>Pseudomonadota</taxon>
        <taxon>Gammaproteobacteria</taxon>
        <taxon>Enterobacterales</taxon>
        <taxon>Erwiniaceae</taxon>
        <taxon>Pantoea</taxon>
    </lineage>
</organism>
<protein>
    <submittedName>
        <fullName evidence="1">Maleylacetoacetate isomerase</fullName>
    </submittedName>
</protein>
<keyword evidence="1" id="KW-0413">Isomerase</keyword>
<dbReference type="EMBL" id="VICF01000136">
    <property type="protein sequence ID" value="TQC59769.1"/>
    <property type="molecule type" value="Genomic_DNA"/>
</dbReference>
<accession>A0ABY2ZR34</accession>
<proteinExistence type="predicted"/>